<dbReference type="AlphaFoldDB" id="A0A023F1G2"/>
<dbReference type="PROSITE" id="PS50994">
    <property type="entry name" value="INTEGRASE"/>
    <property type="match status" value="1"/>
</dbReference>
<evidence type="ECO:0000259" key="3">
    <source>
        <dbReference type="PROSITE" id="PS50994"/>
    </source>
</evidence>
<organism evidence="4">
    <name type="scientific">Triatoma infestans</name>
    <name type="common">Assassin bug</name>
    <dbReference type="NCBI Taxonomy" id="30076"/>
    <lineage>
        <taxon>Eukaryota</taxon>
        <taxon>Metazoa</taxon>
        <taxon>Ecdysozoa</taxon>
        <taxon>Arthropoda</taxon>
        <taxon>Hexapoda</taxon>
        <taxon>Insecta</taxon>
        <taxon>Pterygota</taxon>
        <taxon>Neoptera</taxon>
        <taxon>Paraneoptera</taxon>
        <taxon>Hemiptera</taxon>
        <taxon>Heteroptera</taxon>
        <taxon>Panheteroptera</taxon>
        <taxon>Cimicomorpha</taxon>
        <taxon>Reduviidae</taxon>
        <taxon>Triatominae</taxon>
        <taxon>Triatoma</taxon>
    </lineage>
</organism>
<dbReference type="SUPFAM" id="SSF54160">
    <property type="entry name" value="Chromo domain-like"/>
    <property type="match status" value="1"/>
</dbReference>
<dbReference type="GO" id="GO:0003676">
    <property type="term" value="F:nucleic acid binding"/>
    <property type="evidence" value="ECO:0007669"/>
    <property type="project" value="InterPro"/>
</dbReference>
<keyword evidence="1" id="KW-1133">Transmembrane helix</keyword>
<sequence>MNVKQIVVDELHRPARKNYPRRRVLLKGLHDIWQADTVIMSNFPDGKFKYLLTVIDCLSKKAWVEPLKNKSGIEVAKALQNIIENQAKISPRNLQTDLGTEFYNPHVNRLLEKYKINHYSTYSVMKASMVERFNRTLKTWMWKMFNIQGNYKWVENLPKLMYKYNNESIHRSIGMKPSEVTENNESDIIKKLSQQPNSIVRKTPKFKVGDHVRISKYKTVFTKGYLPSWSTEIFKVTQVRKTVPITYFLQDSNGENVLGGFYEQELAKVKFPNVYLVEKILKKKNNKVLLKWLGFPNNKNTWENCKNLVIFLLYYLRNTWEPIVYTYLILSYIFLILFK</sequence>
<dbReference type="GO" id="GO:0015074">
    <property type="term" value="P:DNA integration"/>
    <property type="evidence" value="ECO:0007669"/>
    <property type="project" value="InterPro"/>
</dbReference>
<dbReference type="PANTHER" id="PTHR46585:SF1">
    <property type="entry name" value="CHROMO DOMAIN-CONTAINING PROTEIN"/>
    <property type="match status" value="1"/>
</dbReference>
<evidence type="ECO:0000313" key="4">
    <source>
        <dbReference type="EMBL" id="JAC15128.1"/>
    </source>
</evidence>
<dbReference type="Gene3D" id="2.40.50.40">
    <property type="match status" value="1"/>
</dbReference>
<evidence type="ECO:0000259" key="2">
    <source>
        <dbReference type="PROSITE" id="PS50013"/>
    </source>
</evidence>
<evidence type="ECO:0008006" key="5">
    <source>
        <dbReference type="Google" id="ProtNLM"/>
    </source>
</evidence>
<accession>A0A023F1G2</accession>
<dbReference type="InterPro" id="IPR000953">
    <property type="entry name" value="Chromo/chromo_shadow_dom"/>
</dbReference>
<protein>
    <recommendedName>
        <fullName evidence="5">Integrase catalytic domain-containing protein</fullName>
    </recommendedName>
</protein>
<dbReference type="PROSITE" id="PS50013">
    <property type="entry name" value="CHROMO_2"/>
    <property type="match status" value="1"/>
</dbReference>
<feature type="transmembrane region" description="Helical" evidence="1">
    <location>
        <begin position="322"/>
        <end position="338"/>
    </location>
</feature>
<dbReference type="InterPro" id="IPR036397">
    <property type="entry name" value="RNaseH_sf"/>
</dbReference>
<keyword evidence="1" id="KW-0812">Transmembrane</keyword>
<dbReference type="GO" id="GO:0005694">
    <property type="term" value="C:chromosome"/>
    <property type="evidence" value="ECO:0007669"/>
    <property type="project" value="UniProtKB-ARBA"/>
</dbReference>
<proteinExistence type="evidence at transcript level"/>
<dbReference type="PANTHER" id="PTHR46585">
    <property type="entry name" value="INTEGRASE CORE DOMAIN CONTAINING PROTEIN"/>
    <property type="match status" value="1"/>
</dbReference>
<name>A0A023F1G2_TRIIF</name>
<dbReference type="Gene3D" id="3.30.420.10">
    <property type="entry name" value="Ribonuclease H-like superfamily/Ribonuclease H"/>
    <property type="match status" value="1"/>
</dbReference>
<evidence type="ECO:0000256" key="1">
    <source>
        <dbReference type="SAM" id="Phobius"/>
    </source>
</evidence>
<dbReference type="SUPFAM" id="SSF53098">
    <property type="entry name" value="Ribonuclease H-like"/>
    <property type="match status" value="1"/>
</dbReference>
<dbReference type="InterPro" id="IPR001584">
    <property type="entry name" value="Integrase_cat-core"/>
</dbReference>
<feature type="non-terminal residue" evidence="4">
    <location>
        <position position="339"/>
    </location>
</feature>
<dbReference type="EMBL" id="GBBI01003584">
    <property type="protein sequence ID" value="JAC15128.1"/>
    <property type="molecule type" value="mRNA"/>
</dbReference>
<dbReference type="InterPro" id="IPR012337">
    <property type="entry name" value="RNaseH-like_sf"/>
</dbReference>
<dbReference type="InterPro" id="IPR016197">
    <property type="entry name" value="Chromo-like_dom_sf"/>
</dbReference>
<feature type="domain" description="Chromo" evidence="2">
    <location>
        <begin position="275"/>
        <end position="308"/>
    </location>
</feature>
<dbReference type="Pfam" id="PF00665">
    <property type="entry name" value="rve"/>
    <property type="match status" value="1"/>
</dbReference>
<feature type="domain" description="Integrase catalytic" evidence="3">
    <location>
        <begin position="16"/>
        <end position="185"/>
    </location>
</feature>
<keyword evidence="1" id="KW-0472">Membrane</keyword>
<reference evidence="4" key="1">
    <citation type="journal article" date="2014" name="PLoS Negl. Trop. Dis.">
        <title>An updated insight into the Sialotranscriptome of Triatoma infestans: developmental stage and geographic variations.</title>
        <authorList>
            <person name="Schwarz A."/>
            <person name="Medrano-Mercado N."/>
            <person name="Schaub G.A."/>
            <person name="Struchiner C.J."/>
            <person name="Bargues M.D."/>
            <person name="Levy M.Z."/>
            <person name="Ribeiro J.M."/>
        </authorList>
    </citation>
    <scope>NUCLEOTIDE SEQUENCE</scope>
    <source>
        <strain evidence="4">Chile</strain>
        <tissue evidence="4">Salivary glands</tissue>
    </source>
</reference>